<dbReference type="GO" id="GO:0036464">
    <property type="term" value="C:cytoplasmic ribonucleoprotein granule"/>
    <property type="evidence" value="ECO:0007669"/>
    <property type="project" value="TreeGrafter"/>
</dbReference>
<feature type="compositionally biased region" description="Basic residues" evidence="2">
    <location>
        <begin position="341"/>
        <end position="354"/>
    </location>
</feature>
<dbReference type="InterPro" id="IPR021869">
    <property type="entry name" value="RNase_Zc3h12_NYN"/>
</dbReference>
<feature type="compositionally biased region" description="Basic and acidic residues" evidence="2">
    <location>
        <begin position="208"/>
        <end position="220"/>
    </location>
</feature>
<reference evidence="4" key="4">
    <citation type="submission" date="2025-09" db="UniProtKB">
        <authorList>
            <consortium name="Ensembl"/>
        </authorList>
    </citation>
    <scope>IDENTIFICATION</scope>
</reference>
<dbReference type="Pfam" id="PF11977">
    <property type="entry name" value="RNase_Zc3h12a"/>
    <property type="match status" value="1"/>
</dbReference>
<gene>
    <name evidence="4" type="primary">SOX8</name>
</gene>
<dbReference type="GO" id="GO:0008270">
    <property type="term" value="F:zinc ion binding"/>
    <property type="evidence" value="ECO:0007669"/>
    <property type="project" value="UniProtKB-KW"/>
</dbReference>
<keyword evidence="1" id="KW-0479">Metal-binding</keyword>
<reference evidence="5" key="1">
    <citation type="journal article" date="2014" name="PLoS ONE">
        <title>The genome and linkage map of the northern pike (Esox lucius): conserved synteny revealed between the salmonid sister group and the Neoteleostei.</title>
        <authorList>
            <person name="Rondeau E.B."/>
            <person name="Minkley D.R."/>
            <person name="Leong J.S."/>
            <person name="Messmer A.M."/>
            <person name="Jantzen J.R."/>
            <person name="von Schalburg K.R."/>
            <person name="Lemon C."/>
            <person name="Bird N.H."/>
            <person name="Koop B.F."/>
        </authorList>
    </citation>
    <scope>NUCLEOTIDE SEQUENCE</scope>
</reference>
<keyword evidence="1" id="KW-0863">Zinc-finger</keyword>
<name>A0A3P8XW39_ESOLU</name>
<evidence type="ECO:0000256" key="2">
    <source>
        <dbReference type="SAM" id="MobiDB-lite"/>
    </source>
</evidence>
<dbReference type="InterPro" id="IPR040757">
    <property type="entry name" value="Regnase_1/ZC3H12_C"/>
</dbReference>
<dbReference type="Ensembl" id="ENSELUT00000005145.3">
    <property type="protein sequence ID" value="ENSELUP00000008688.3"/>
    <property type="gene ID" value="ENSELUG00000009319.3"/>
</dbReference>
<dbReference type="STRING" id="8010.ENSELUP00000008688"/>
<dbReference type="InterPro" id="IPR000571">
    <property type="entry name" value="Znf_CCCH"/>
</dbReference>
<dbReference type="GeneTree" id="ENSGT00940000155107"/>
<keyword evidence="5" id="KW-1185">Reference proteome</keyword>
<reference evidence="4" key="3">
    <citation type="submission" date="2025-08" db="UniProtKB">
        <authorList>
            <consortium name="Ensembl"/>
        </authorList>
    </citation>
    <scope>IDENTIFICATION</scope>
</reference>
<dbReference type="GO" id="GO:0005634">
    <property type="term" value="C:nucleus"/>
    <property type="evidence" value="ECO:0007669"/>
    <property type="project" value="TreeGrafter"/>
</dbReference>
<evidence type="ECO:0000259" key="3">
    <source>
        <dbReference type="PROSITE" id="PS50103"/>
    </source>
</evidence>
<evidence type="ECO:0000256" key="1">
    <source>
        <dbReference type="PROSITE-ProRule" id="PRU00723"/>
    </source>
</evidence>
<dbReference type="Gene3D" id="3.40.50.11980">
    <property type="match status" value="1"/>
</dbReference>
<dbReference type="GO" id="GO:0004521">
    <property type="term" value="F:RNA endonuclease activity"/>
    <property type="evidence" value="ECO:0007669"/>
    <property type="project" value="TreeGrafter"/>
</dbReference>
<proteinExistence type="predicted"/>
<dbReference type="InParanoid" id="A0A3P8XW39"/>
<dbReference type="Proteomes" id="UP000265140">
    <property type="component" value="Chromosome 22"/>
</dbReference>
<dbReference type="OMA" id="RSPDCRY"/>
<protein>
    <recommendedName>
        <fullName evidence="3">C3H1-type domain-containing protein</fullName>
    </recommendedName>
</protein>
<dbReference type="PANTHER" id="PTHR12876">
    <property type="entry name" value="N4BP1-RELATED"/>
    <property type="match status" value="1"/>
</dbReference>
<feature type="domain" description="C3H1-type" evidence="3">
    <location>
        <begin position="111"/>
        <end position="136"/>
    </location>
</feature>
<evidence type="ECO:0000313" key="5">
    <source>
        <dbReference type="Proteomes" id="UP000265140"/>
    </source>
</evidence>
<feature type="region of interest" description="Disordered" evidence="2">
    <location>
        <begin position="334"/>
        <end position="371"/>
    </location>
</feature>
<feature type="zinc finger region" description="C3H1-type" evidence="1">
    <location>
        <begin position="111"/>
        <end position="136"/>
    </location>
</feature>
<dbReference type="InterPro" id="IPR051101">
    <property type="entry name" value="ZC3H12/N4BP1_RNase_Reg"/>
</dbReference>
<dbReference type="AlphaFoldDB" id="A0A3P8XW39"/>
<sequence length="577" mass="64538">MPLSLTRRSYVVWRRRRSWFSLLLVGSRVAGWSATMDRFIVKLAYESDGIIVSNDNYRDLANEKPEWKKFIDERLLMYSFVNDKFMPPDDPLGRHGPSLENFLRKRPIMPEHKKQPCPYGKKCTYGHKCKYYHPERSAQPQRSVADELRAIAKTCATSAGAKCQGGEAVAGLVKSHSVPTNVAMGAKRGCASKKPSDPGTRALSYSEAEDRLRHADRRDNSLGSSGGSVTLSPASSALSYPQDQPPSLGRDTHRVTPLPGHYPYISGCEPPDLSYYSLTQARSVPSQAARRSPECRFPPDQDLRLPGWSDCGSEGIAGCDSHRERASCPGCPDPPPDRHGHYQHHHHHHHHHQHSAPPPETHHLHHTHAPSSALHGYHQNLARGHSLPRDLHPEPQLNLPLYPMHAHLQHQSVGARSSCPVSQSIPDPAGTSLGRCLANTRLETLSDSQLYERSPLPRRKAFSWDPYCRQAPQTRYETYQSLPETADVGWGHASSWRQATHSYRPPQPPHLTMPPHHLHQEPPALSRYGDLREKVYLNLCNIFPSELVGRVMGMNPHVTDAQQLAAAILAEKSQSGY</sequence>
<dbReference type="GO" id="GO:0003729">
    <property type="term" value="F:mRNA binding"/>
    <property type="evidence" value="ECO:0007669"/>
    <property type="project" value="TreeGrafter"/>
</dbReference>
<feature type="compositionally biased region" description="Polar residues" evidence="2">
    <location>
        <begin position="229"/>
        <end position="242"/>
    </location>
</feature>
<dbReference type="PROSITE" id="PS50103">
    <property type="entry name" value="ZF_C3H1"/>
    <property type="match status" value="1"/>
</dbReference>
<dbReference type="PANTHER" id="PTHR12876:SF36">
    <property type="entry name" value="RIBONUCLEASE ZC3H12C-RELATED"/>
    <property type="match status" value="1"/>
</dbReference>
<dbReference type="Pfam" id="PF18561">
    <property type="entry name" value="Regnase_1_C"/>
    <property type="match status" value="1"/>
</dbReference>
<feature type="region of interest" description="Disordered" evidence="2">
    <location>
        <begin position="186"/>
        <end position="263"/>
    </location>
</feature>
<organism evidence="4 5">
    <name type="scientific">Esox lucius</name>
    <name type="common">Northern pike</name>
    <dbReference type="NCBI Taxonomy" id="8010"/>
    <lineage>
        <taxon>Eukaryota</taxon>
        <taxon>Metazoa</taxon>
        <taxon>Chordata</taxon>
        <taxon>Craniata</taxon>
        <taxon>Vertebrata</taxon>
        <taxon>Euteleostomi</taxon>
        <taxon>Actinopterygii</taxon>
        <taxon>Neopterygii</taxon>
        <taxon>Teleostei</taxon>
        <taxon>Protacanthopterygii</taxon>
        <taxon>Esociformes</taxon>
        <taxon>Esocidae</taxon>
        <taxon>Esox</taxon>
    </lineage>
</organism>
<accession>A0A3P8XW39</accession>
<keyword evidence="1" id="KW-0862">Zinc</keyword>
<reference evidence="4" key="2">
    <citation type="submission" date="2020-02" db="EMBL/GenBank/DDBJ databases">
        <title>Esox lucius (northern pike) genome, fEsoLuc1, primary haplotype.</title>
        <authorList>
            <person name="Myers G."/>
            <person name="Karagic N."/>
            <person name="Meyer A."/>
            <person name="Pippel M."/>
            <person name="Reichard M."/>
            <person name="Winkler S."/>
            <person name="Tracey A."/>
            <person name="Sims Y."/>
            <person name="Howe K."/>
            <person name="Rhie A."/>
            <person name="Formenti G."/>
            <person name="Durbin R."/>
            <person name="Fedrigo O."/>
            <person name="Jarvis E.D."/>
        </authorList>
    </citation>
    <scope>NUCLEOTIDE SEQUENCE [LARGE SCALE GENOMIC DNA]</scope>
</reference>
<dbReference type="Bgee" id="ENSELUG00000009319">
    <property type="expression patterns" value="Expressed in embryo and 14 other cell types or tissues"/>
</dbReference>
<evidence type="ECO:0000313" key="4">
    <source>
        <dbReference type="Ensembl" id="ENSELUP00000008688.3"/>
    </source>
</evidence>